<evidence type="ECO:0000256" key="3">
    <source>
        <dbReference type="ARBA" id="ARBA00022692"/>
    </source>
</evidence>
<accession>A0A9X0CNY7</accession>
<evidence type="ECO:0000313" key="10">
    <source>
        <dbReference type="EMBL" id="KAJ7365039.1"/>
    </source>
</evidence>
<keyword evidence="3 8" id="KW-0812">Transmembrane</keyword>
<dbReference type="EMBL" id="MU827304">
    <property type="protein sequence ID" value="KAJ7365039.1"/>
    <property type="molecule type" value="Genomic_DNA"/>
</dbReference>
<dbReference type="InterPro" id="IPR059081">
    <property type="entry name" value="PRRT3-4"/>
</dbReference>
<comment type="caution">
    <text evidence="10">The sequence shown here is derived from an EMBL/GenBank/DDBJ whole genome shotgun (WGS) entry which is preliminary data.</text>
</comment>
<feature type="domain" description="Proline-rich transmembrane protein 3/4" evidence="9">
    <location>
        <begin position="17"/>
        <end position="301"/>
    </location>
</feature>
<keyword evidence="11" id="KW-1185">Reference proteome</keyword>
<dbReference type="Pfam" id="PF25987">
    <property type="entry name" value="PRRT3"/>
    <property type="match status" value="1"/>
</dbReference>
<dbReference type="OrthoDB" id="10066605at2759"/>
<keyword evidence="2" id="KW-0597">Phosphoprotein</keyword>
<reference evidence="10" key="1">
    <citation type="submission" date="2023-01" db="EMBL/GenBank/DDBJ databases">
        <title>Genome assembly of the deep-sea coral Lophelia pertusa.</title>
        <authorList>
            <person name="Herrera S."/>
            <person name="Cordes E."/>
        </authorList>
    </citation>
    <scope>NUCLEOTIDE SEQUENCE</scope>
    <source>
        <strain evidence="10">USNM1676648</strain>
        <tissue evidence="10">Polyp</tissue>
    </source>
</reference>
<dbReference type="Proteomes" id="UP001163046">
    <property type="component" value="Unassembled WGS sequence"/>
</dbReference>
<dbReference type="InterPro" id="IPR052836">
    <property type="entry name" value="PRRT_domain-containing"/>
</dbReference>
<comment type="subcellular location">
    <subcellularLocation>
        <location evidence="1">Membrane</location>
        <topology evidence="1">Multi-pass membrane protein</topology>
    </subcellularLocation>
</comment>
<proteinExistence type="predicted"/>
<feature type="transmembrane region" description="Helical" evidence="8">
    <location>
        <begin position="114"/>
        <end position="137"/>
    </location>
</feature>
<feature type="transmembrane region" description="Helical" evidence="8">
    <location>
        <begin position="149"/>
        <end position="166"/>
    </location>
</feature>
<keyword evidence="5 8" id="KW-1133">Transmembrane helix</keyword>
<dbReference type="PANTHER" id="PTHR35578">
    <property type="entry name" value="PROLINE-RICH TRANSMEMBRANE PROTEIN 4-RELATED"/>
    <property type="match status" value="1"/>
</dbReference>
<evidence type="ECO:0000259" key="9">
    <source>
        <dbReference type="Pfam" id="PF25987"/>
    </source>
</evidence>
<organism evidence="10 11">
    <name type="scientific">Desmophyllum pertusum</name>
    <dbReference type="NCBI Taxonomy" id="174260"/>
    <lineage>
        <taxon>Eukaryota</taxon>
        <taxon>Metazoa</taxon>
        <taxon>Cnidaria</taxon>
        <taxon>Anthozoa</taxon>
        <taxon>Hexacorallia</taxon>
        <taxon>Scleractinia</taxon>
        <taxon>Caryophylliina</taxon>
        <taxon>Caryophylliidae</taxon>
        <taxon>Desmophyllum</taxon>
    </lineage>
</organism>
<protein>
    <recommendedName>
        <fullName evidence="9">Proline-rich transmembrane protein 3/4 domain-containing protein</fullName>
    </recommendedName>
</protein>
<feature type="transmembrane region" description="Helical" evidence="8">
    <location>
        <begin position="72"/>
        <end position="94"/>
    </location>
</feature>
<evidence type="ECO:0000256" key="4">
    <source>
        <dbReference type="ARBA" id="ARBA00022729"/>
    </source>
</evidence>
<dbReference type="PANTHER" id="PTHR35578:SF6">
    <property type="entry name" value="PROLINE-RICH TRANSMEMBRANE PROTEIN 4"/>
    <property type="match status" value="1"/>
</dbReference>
<feature type="region of interest" description="Disordered" evidence="7">
    <location>
        <begin position="1"/>
        <end position="22"/>
    </location>
</feature>
<sequence>MSRSPSTNIAHSQSTTVPNAEPGPDWTVARQLWGVAWEMHWAGFGVLFSILAVHSFVVLAQAKKKQGFGRKPLAVAINCLLLTLGVTRAVFLFLDPYESENNGFKSPYWLTKLLYGITFPCLTSSFCLIHLAFLEVAKIQIGSKKLQNVRFLGGVIAIHFVIVIIAETTTAVNAKFTPMLIVCQSFFILWGFLLSASFIYSGLKVILRAEQVRKQLDTIEIGAAEKKSGKRRKTSTVKVAKITFATSILGFVCCGLQLYSLFGVYSLYSKTVKPSPWPWWAFQTSFRLVEFCMACTIAYSVKQRSEPANNNNNNTK</sequence>
<evidence type="ECO:0000313" key="11">
    <source>
        <dbReference type="Proteomes" id="UP001163046"/>
    </source>
</evidence>
<evidence type="ECO:0000256" key="2">
    <source>
        <dbReference type="ARBA" id="ARBA00022553"/>
    </source>
</evidence>
<evidence type="ECO:0000256" key="5">
    <source>
        <dbReference type="ARBA" id="ARBA00022989"/>
    </source>
</evidence>
<evidence type="ECO:0000256" key="6">
    <source>
        <dbReference type="ARBA" id="ARBA00023136"/>
    </source>
</evidence>
<keyword evidence="6 8" id="KW-0472">Membrane</keyword>
<feature type="transmembrane region" description="Helical" evidence="8">
    <location>
        <begin position="239"/>
        <end position="259"/>
    </location>
</feature>
<gene>
    <name evidence="10" type="ORF">OS493_007680</name>
</gene>
<evidence type="ECO:0000256" key="7">
    <source>
        <dbReference type="SAM" id="MobiDB-lite"/>
    </source>
</evidence>
<name>A0A9X0CNY7_9CNID</name>
<feature type="transmembrane region" description="Helical" evidence="8">
    <location>
        <begin position="186"/>
        <end position="207"/>
    </location>
</feature>
<feature type="compositionally biased region" description="Polar residues" evidence="7">
    <location>
        <begin position="1"/>
        <end position="18"/>
    </location>
</feature>
<evidence type="ECO:0000256" key="8">
    <source>
        <dbReference type="SAM" id="Phobius"/>
    </source>
</evidence>
<feature type="transmembrane region" description="Helical" evidence="8">
    <location>
        <begin position="279"/>
        <end position="301"/>
    </location>
</feature>
<feature type="transmembrane region" description="Helical" evidence="8">
    <location>
        <begin position="41"/>
        <end position="60"/>
    </location>
</feature>
<evidence type="ECO:0000256" key="1">
    <source>
        <dbReference type="ARBA" id="ARBA00004141"/>
    </source>
</evidence>
<dbReference type="AlphaFoldDB" id="A0A9X0CNY7"/>
<keyword evidence="4" id="KW-0732">Signal</keyword>